<dbReference type="AlphaFoldDB" id="Q9S8E9"/>
<protein>
    <submittedName>
        <fullName>Glutathione S-transferase isoform II</fullName>
        <ecNumber>2.5.1.18</ecNumber>
    </submittedName>
</protein>
<accession>Q9S8E9</accession>
<reference key="1">
    <citation type="journal article" date="1995" name="Planta">
        <title>Characterization of the safener-induced glutathione S-transferase isoform II from maize.</title>
        <authorList>
            <person name="Holt D.C."/>
            <person name="Lay V.J."/>
            <person name="Clarke E.D."/>
            <person name="Dinsmore A."/>
            <person name="Jepson I."/>
            <person name="Bright S.W."/>
            <person name="Greenland A.J."/>
        </authorList>
    </citation>
    <scope>PROTEIN SEQUENCE</scope>
</reference>
<name>Q9S8E9_MAIZE</name>
<dbReference type="GO" id="GO:0004364">
    <property type="term" value="F:glutathione transferase activity"/>
    <property type="evidence" value="ECO:0007669"/>
    <property type="project" value="UniProtKB-EC"/>
</dbReference>
<proteinExistence type="evidence at protein level"/>
<organism>
    <name type="scientific">Zea mays</name>
    <name type="common">Maize</name>
    <dbReference type="NCBI Taxonomy" id="4577"/>
    <lineage>
        <taxon>Eukaryota</taxon>
        <taxon>Viridiplantae</taxon>
        <taxon>Streptophyta</taxon>
        <taxon>Embryophyta</taxon>
        <taxon>Tracheophyta</taxon>
        <taxon>Spermatophyta</taxon>
        <taxon>Magnoliopsida</taxon>
        <taxon>Liliopsida</taxon>
        <taxon>Poales</taxon>
        <taxon>Poaceae</taxon>
        <taxon>PACMAD clade</taxon>
        <taxon>Panicoideae</taxon>
        <taxon>Andropogonodae</taxon>
        <taxon>Andropogoneae</taxon>
        <taxon>Tripsacinae</taxon>
        <taxon>Zea</taxon>
    </lineage>
</organism>
<sequence length="19" mass="2076">ALLALEEAGVDYELVPMSR</sequence>
<keyword id="KW-0903">Direct protein sequencing</keyword>
<dbReference type="EC" id="2.5.1.18"/>